<comment type="similarity">
    <text evidence="9">Belongs to the monovalent cation:proton antiporter 2 (CPA2) transporter (TC 2.A.37) family. CHX (TC 2.A.37.4) subfamily.</text>
</comment>
<feature type="domain" description="Cation/H+ exchanger transmembrane" evidence="11">
    <location>
        <begin position="77"/>
        <end position="455"/>
    </location>
</feature>
<evidence type="ECO:0000256" key="9">
    <source>
        <dbReference type="ARBA" id="ARBA00038341"/>
    </source>
</evidence>
<feature type="transmembrane region" description="Helical" evidence="10">
    <location>
        <begin position="286"/>
        <end position="305"/>
    </location>
</feature>
<feature type="transmembrane region" description="Helical" evidence="10">
    <location>
        <begin position="437"/>
        <end position="459"/>
    </location>
</feature>
<keyword evidence="4 10" id="KW-0812">Transmembrane</keyword>
<accession>A0ABQ7Z9J4</accession>
<evidence type="ECO:0000313" key="13">
    <source>
        <dbReference type="EMBL" id="KAH0876890.1"/>
    </source>
</evidence>
<dbReference type="InterPro" id="IPR050794">
    <property type="entry name" value="CPA2_transporter"/>
</dbReference>
<dbReference type="Pfam" id="PF00999">
    <property type="entry name" value="Na_H_Exchanger"/>
    <property type="match status" value="2"/>
</dbReference>
<dbReference type="PANTHER" id="PTHR32468:SF73">
    <property type="entry name" value="CATION_H(+) ANTIPORTER 6A-RELATED"/>
    <property type="match status" value="1"/>
</dbReference>
<evidence type="ECO:0000256" key="7">
    <source>
        <dbReference type="ARBA" id="ARBA00023065"/>
    </source>
</evidence>
<keyword evidence="5" id="KW-0630">Potassium</keyword>
<feature type="transmembrane region" description="Helical" evidence="10">
    <location>
        <begin position="405"/>
        <end position="425"/>
    </location>
</feature>
<feature type="transmembrane region" description="Helical" evidence="10">
    <location>
        <begin position="1308"/>
        <end position="1330"/>
    </location>
</feature>
<dbReference type="EMBL" id="JAGKQM010000015">
    <property type="protein sequence ID" value="KAH0876890.1"/>
    <property type="molecule type" value="Genomic_DNA"/>
</dbReference>
<feature type="transmembrane region" description="Helical" evidence="10">
    <location>
        <begin position="1157"/>
        <end position="1190"/>
    </location>
</feature>
<comment type="subcellular location">
    <subcellularLocation>
        <location evidence="1">Membrane</location>
        <topology evidence="1">Multi-pass membrane protein</topology>
    </subcellularLocation>
</comment>
<evidence type="ECO:0008006" key="15">
    <source>
        <dbReference type="Google" id="ProtNLM"/>
    </source>
</evidence>
<dbReference type="Proteomes" id="UP000824890">
    <property type="component" value="Unassembled WGS sequence"/>
</dbReference>
<feature type="transmembrane region" description="Helical" evidence="10">
    <location>
        <begin position="1276"/>
        <end position="1296"/>
    </location>
</feature>
<keyword evidence="6 10" id="KW-1133">Transmembrane helix</keyword>
<evidence type="ECO:0000313" key="14">
    <source>
        <dbReference type="Proteomes" id="UP000824890"/>
    </source>
</evidence>
<gene>
    <name evidence="13" type="ORF">HID58_064284</name>
</gene>
<keyword evidence="7" id="KW-0406">Ion transport</keyword>
<feature type="domain" description="Cation/H+ exchanger transmembrane" evidence="11">
    <location>
        <begin position="938"/>
        <end position="1328"/>
    </location>
</feature>
<evidence type="ECO:0000259" key="11">
    <source>
        <dbReference type="Pfam" id="PF00999"/>
    </source>
</evidence>
<feature type="transmembrane region" description="Helical" evidence="10">
    <location>
        <begin position="1060"/>
        <end position="1079"/>
    </location>
</feature>
<evidence type="ECO:0000256" key="6">
    <source>
        <dbReference type="ARBA" id="ARBA00022989"/>
    </source>
</evidence>
<feature type="transmembrane region" description="Helical" evidence="10">
    <location>
        <begin position="1125"/>
        <end position="1145"/>
    </location>
</feature>
<feature type="transmembrane region" description="Helical" evidence="10">
    <location>
        <begin position="125"/>
        <end position="142"/>
    </location>
</feature>
<keyword evidence="3" id="KW-0633">Potassium transport</keyword>
<feature type="transmembrane region" description="Helical" evidence="10">
    <location>
        <begin position="1250"/>
        <end position="1269"/>
    </location>
</feature>
<evidence type="ECO:0000256" key="10">
    <source>
        <dbReference type="SAM" id="Phobius"/>
    </source>
</evidence>
<dbReference type="InterPro" id="IPR038770">
    <property type="entry name" value="Na+/solute_symporter_sf"/>
</dbReference>
<proteinExistence type="inferred from homology"/>
<comment type="caution">
    <text evidence="13">The sequence shown here is derived from an EMBL/GenBank/DDBJ whole genome shotgun (WGS) entry which is preliminary data.</text>
</comment>
<feature type="transmembrane region" description="Helical" evidence="10">
    <location>
        <begin position="1021"/>
        <end position="1040"/>
    </location>
</feature>
<evidence type="ECO:0000259" key="12">
    <source>
        <dbReference type="Pfam" id="PF23259"/>
    </source>
</evidence>
<feature type="transmembrane region" description="Helical" evidence="10">
    <location>
        <begin position="154"/>
        <end position="173"/>
    </location>
</feature>
<sequence>MNQQNPHMDYWDAQWRGYKRNASSFCETHPFLINSQGVWEILVNKAQGMSFWEYPLPNLEIIIFSTFVIWRLFDFTCSKIGLRVPRFTYMMIAGVILGQTCYVNNKSWLHNIFFPDDGRPKVAETLGAFGFLLYWFLKGVTMEAGTGLRMGKKAGVIGFTTMFAPLICGNFLFRWRKRGNISVLITEYRLIIFMQSISAFTSIDTLLRDLKIKHSEFGRIALAGSMVTDMLAFIVTFLNAMHYEKYDGLLQTIFSCLFFAFMIFVMRPAMYWVIKQTPEGRPVKDFYIYLILALACLSFKYFVAIHSYGPAGSFVFGLAVPNGYPLGSAFVQKFESFNLGALFPLFGSLTMMQVDVPWLLKECGNLIRMEGQLYEVVSFILFVNATKFIASTIAAYSFKMPLRDSFALALVLNNKGVFELAYFAYAVETKVQSMPGVFTIVAAIILLNSIFIPMALELVHDPTKRFKSYRKRNLAILKDGAELQSLVCIYKPDNITSMINLLEAFNPSKDSPMACSVLHLIALVGQATPTFISHQLQKPELGSISCSDNVITSFRRFQQKIYQYTSLDIFTSVSMTKHMHEDICWLALSKSMTLILLPFHRTWSVDRSTVISNDDKLRIININICLIFNGGKDDKEALAITNRLRLTETRISLTIIRFTPTFSEMKNEEMEGTFQMVSLEETVSNVVKEKDESVTYIDKAISDGSETSKILRAMGNDYDLFIVGRSSGLGTEATSGLSEWTEFEELGPIGDLLASHEFPSRASVLVVKKQEYIHHTKSQKRRSKRCILEFVDAVVANNLRMREVLQTRSRSSSELVDPTEKCLKDQGDVRLSGVVATGVEVLAGWSEIVIAASCALVAPGWSVVAEVGTSDCDATWHREMWNGQVKRTDMGTKMFCEISPHIMLNSHGAWEKLDSGPTAMSFWEYPLPRIEIAILSTFLSWRFFDVLFKKLGVPIPRFTSMMLVGALLSETFQSSKMSWFRHIFVCDIYMPRVAETIGTFAFVLNWFLRGVTTNIGMVKNFRTRSIVIGVAAMIIPWYIGKLVYTYREKSSDLTMTNIEYSVIILTTSMAPFTCINMLLTDLKVVHTEFGQIAQSSAMVTDVLAFTMTISSQISRDYYSGMRMGLALMVFFVSLYLVRQAMLWVVRHTPEGAPVKNIYIYIGLLLGYLAYIFWDYFLFFGPLGAFVLGLAIPEGPPLGSEFIRRFDSFNEGIFLPLFGSLTMIKLDWSFVIKELGSGRHLHGHTYECLSFLFIIYMAKFTTSFLTAIASRMPLRDSAILGIIMGTKSSFELAYVLYAFDKERISLEVFTLMGIYILINSLLTPMAIHFLYDREKRFASYGERSLKQKPELQMVVCINKPDNITSMINLLRATAPSKESPLMCCVLHLIELVGKATPTFISHQLQKPKPGSQSYSENVISSFQMFQDIHLDYTSIHMFTSLTSTKEMHEHICWFALDKNSNLILLSFHRNWGPSGYGIISDDQTLRNLNRSVLKRAPCTVGILVHRKPIWQPKSVESPCRVCLVSAGGNDDKEALALADHMRGNPKVSLTVLTLIPMSIAEERSGEWSQNQMVDTCLVEERPGDKSITYIVRMVAEGGETSKILHSVAYDYDMFIVGRSSGNGTEATKGLGDWTEFEELGIIGDLLASEDFPSRASVLVLQQQVS</sequence>
<dbReference type="InterPro" id="IPR006153">
    <property type="entry name" value="Cation/H_exchanger_TM"/>
</dbReference>
<feature type="transmembrane region" description="Helical" evidence="10">
    <location>
        <begin position="252"/>
        <end position="274"/>
    </location>
</feature>
<dbReference type="PANTHER" id="PTHR32468">
    <property type="entry name" value="CATION/H + ANTIPORTER"/>
    <property type="match status" value="1"/>
</dbReference>
<feature type="transmembrane region" description="Helical" evidence="10">
    <location>
        <begin position="376"/>
        <end position="398"/>
    </location>
</feature>
<dbReference type="Gene3D" id="1.20.1530.20">
    <property type="match status" value="2"/>
</dbReference>
<feature type="transmembrane region" description="Helical" evidence="10">
    <location>
        <begin position="56"/>
        <end position="75"/>
    </location>
</feature>
<evidence type="ECO:0000256" key="4">
    <source>
        <dbReference type="ARBA" id="ARBA00022692"/>
    </source>
</evidence>
<feature type="transmembrane region" description="Helical" evidence="10">
    <location>
        <begin position="87"/>
        <end position="105"/>
    </location>
</feature>
<feature type="domain" description="Cation/H(+) antiporter C-terminal" evidence="12">
    <location>
        <begin position="623"/>
        <end position="769"/>
    </location>
</feature>
<dbReference type="Pfam" id="PF23259">
    <property type="entry name" value="CHX17_C"/>
    <property type="match status" value="1"/>
</dbReference>
<evidence type="ECO:0000256" key="3">
    <source>
        <dbReference type="ARBA" id="ARBA00022538"/>
    </source>
</evidence>
<protein>
    <recommendedName>
        <fullName evidence="15">Cation/H+ exchanger domain-containing protein</fullName>
    </recommendedName>
</protein>
<dbReference type="InterPro" id="IPR057290">
    <property type="entry name" value="CHX17_C"/>
</dbReference>
<reference evidence="13 14" key="1">
    <citation type="submission" date="2021-05" db="EMBL/GenBank/DDBJ databases">
        <title>Genome Assembly of Synthetic Allotetraploid Brassica napus Reveals Homoeologous Exchanges between Subgenomes.</title>
        <authorList>
            <person name="Davis J.T."/>
        </authorList>
    </citation>
    <scope>NUCLEOTIDE SEQUENCE [LARGE SCALE GENOMIC DNA]</scope>
    <source>
        <strain evidence="14">cv. Da-Ae</strain>
        <tissue evidence="13">Seedling</tissue>
    </source>
</reference>
<keyword evidence="2" id="KW-0813">Transport</keyword>
<keyword evidence="14" id="KW-1185">Reference proteome</keyword>
<evidence type="ECO:0000256" key="8">
    <source>
        <dbReference type="ARBA" id="ARBA00023136"/>
    </source>
</evidence>
<name>A0ABQ7Z9J4_BRANA</name>
<feature type="transmembrane region" description="Helical" evidence="10">
    <location>
        <begin position="337"/>
        <end position="356"/>
    </location>
</feature>
<organism evidence="13 14">
    <name type="scientific">Brassica napus</name>
    <name type="common">Rape</name>
    <dbReference type="NCBI Taxonomy" id="3708"/>
    <lineage>
        <taxon>Eukaryota</taxon>
        <taxon>Viridiplantae</taxon>
        <taxon>Streptophyta</taxon>
        <taxon>Embryophyta</taxon>
        <taxon>Tracheophyta</taxon>
        <taxon>Spermatophyta</taxon>
        <taxon>Magnoliopsida</taxon>
        <taxon>eudicotyledons</taxon>
        <taxon>Gunneridae</taxon>
        <taxon>Pentapetalae</taxon>
        <taxon>rosids</taxon>
        <taxon>malvids</taxon>
        <taxon>Brassicales</taxon>
        <taxon>Brassicaceae</taxon>
        <taxon>Brassiceae</taxon>
        <taxon>Brassica</taxon>
    </lineage>
</organism>
<keyword evidence="8 10" id="KW-0472">Membrane</keyword>
<evidence type="ECO:0000256" key="2">
    <source>
        <dbReference type="ARBA" id="ARBA00022448"/>
    </source>
</evidence>
<evidence type="ECO:0000256" key="1">
    <source>
        <dbReference type="ARBA" id="ARBA00004141"/>
    </source>
</evidence>
<evidence type="ECO:0000256" key="5">
    <source>
        <dbReference type="ARBA" id="ARBA00022958"/>
    </source>
</evidence>
<feature type="transmembrane region" description="Helical" evidence="10">
    <location>
        <begin position="219"/>
        <end position="240"/>
    </location>
</feature>